<name>A0A7D9H858_PARCT</name>
<dbReference type="Proteomes" id="UP001152795">
    <property type="component" value="Unassembled WGS sequence"/>
</dbReference>
<dbReference type="AlphaFoldDB" id="A0A7D9H858"/>
<proteinExistence type="predicted"/>
<sequence>MAFKYHDDAAEQIYDKNCKTILENGSKCEQQHCCHVKDICEAGSDPDRFKDRICPDCRMTIFWYLRNKTEDMRLEKVDKVKTEGKDYFIATGYHCPEGWQYEHVNSRSIFNDPEEPLTEEIIASVGARWLEKQKGVKKEKTQTKLTDFFN</sequence>
<organism evidence="1 2">
    <name type="scientific">Paramuricea clavata</name>
    <name type="common">Red gorgonian</name>
    <name type="synonym">Violescent sea-whip</name>
    <dbReference type="NCBI Taxonomy" id="317549"/>
    <lineage>
        <taxon>Eukaryota</taxon>
        <taxon>Metazoa</taxon>
        <taxon>Cnidaria</taxon>
        <taxon>Anthozoa</taxon>
        <taxon>Octocorallia</taxon>
        <taxon>Malacalcyonacea</taxon>
        <taxon>Plexauridae</taxon>
        <taxon>Paramuricea</taxon>
    </lineage>
</organism>
<reference evidence="1" key="1">
    <citation type="submission" date="2020-04" db="EMBL/GenBank/DDBJ databases">
        <authorList>
            <person name="Alioto T."/>
            <person name="Alioto T."/>
            <person name="Gomez Garrido J."/>
        </authorList>
    </citation>
    <scope>NUCLEOTIDE SEQUENCE</scope>
    <source>
        <strain evidence="1">A484AB</strain>
    </source>
</reference>
<keyword evidence="2" id="KW-1185">Reference proteome</keyword>
<comment type="caution">
    <text evidence="1">The sequence shown here is derived from an EMBL/GenBank/DDBJ whole genome shotgun (WGS) entry which is preliminary data.</text>
</comment>
<evidence type="ECO:0000313" key="2">
    <source>
        <dbReference type="Proteomes" id="UP001152795"/>
    </source>
</evidence>
<gene>
    <name evidence="1" type="ORF">PACLA_8A043516</name>
</gene>
<dbReference type="EMBL" id="CACRXK020000082">
    <property type="protein sequence ID" value="CAB3977969.1"/>
    <property type="molecule type" value="Genomic_DNA"/>
</dbReference>
<protein>
    <submittedName>
        <fullName evidence="1">Uncharacterized protein</fullName>
    </submittedName>
</protein>
<evidence type="ECO:0000313" key="1">
    <source>
        <dbReference type="EMBL" id="CAB3977969.1"/>
    </source>
</evidence>
<accession>A0A7D9H858</accession>